<evidence type="ECO:0000259" key="7">
    <source>
        <dbReference type="Pfam" id="PF00156"/>
    </source>
</evidence>
<reference evidence="8 9" key="1">
    <citation type="submission" date="2018-05" db="EMBL/GenBank/DDBJ databases">
        <title>Compelete Genome Sequence of Spiroplasma melliferum.</title>
        <authorList>
            <person name="Davis R.E."/>
            <person name="Shao J.Y."/>
            <person name="Zhao Y."/>
            <person name="Gasparich G.E."/>
        </authorList>
    </citation>
    <scope>NUCLEOTIDE SEQUENCE [LARGE SCALE GENOMIC DNA]</scope>
    <source>
        <strain evidence="8 9">AS576</strain>
    </source>
</reference>
<proteinExistence type="inferred from homology"/>
<dbReference type="PANTHER" id="PTHR19278">
    <property type="entry name" value="OROTATE PHOSPHORIBOSYLTRANSFERASE"/>
    <property type="match status" value="1"/>
</dbReference>
<comment type="function">
    <text evidence="6">Catalyzes the transfer of a ribosyl phosphate group from 5-phosphoribose 1-diphosphate to orotate, leading to the formation of orotidine monophosphate (OMP).</text>
</comment>
<comment type="caution">
    <text evidence="6">Lacks conserved residue(s) required for the propagation of feature annotation.</text>
</comment>
<feature type="binding site" evidence="6">
    <location>
        <position position="103"/>
    </location>
    <ligand>
        <name>5-phospho-alpha-D-ribose 1-diphosphate</name>
        <dbReference type="ChEBI" id="CHEBI:58017"/>
        <note>ligand shared between dimeric partners</note>
    </ligand>
</feature>
<dbReference type="Proteomes" id="UP000298715">
    <property type="component" value="Chromosome"/>
</dbReference>
<evidence type="ECO:0000256" key="3">
    <source>
        <dbReference type="ARBA" id="ARBA00022676"/>
    </source>
</evidence>
<evidence type="ECO:0000313" key="9">
    <source>
        <dbReference type="Proteomes" id="UP000298715"/>
    </source>
</evidence>
<feature type="binding site" evidence="6">
    <location>
        <position position="97"/>
    </location>
    <ligand>
        <name>5-phospho-alpha-D-ribose 1-diphosphate</name>
        <dbReference type="ChEBI" id="CHEBI:58017"/>
        <note>ligand shared between dimeric partners</note>
    </ligand>
</feature>
<keyword evidence="3 6" id="KW-0328">Glycosyltransferase</keyword>
<comment type="pathway">
    <text evidence="1 6">Pyrimidine metabolism; UMP biosynthesis via de novo pathway; UMP from orotate: step 1/2.</text>
</comment>
<dbReference type="CDD" id="cd06223">
    <property type="entry name" value="PRTases_typeI"/>
    <property type="match status" value="1"/>
</dbReference>
<protein>
    <recommendedName>
        <fullName evidence="2 6">Orotate phosphoribosyltransferase</fullName>
        <shortName evidence="6">OPRT</shortName>
        <shortName evidence="6">OPRTase</shortName>
        <ecNumber evidence="2 6">2.4.2.10</ecNumber>
    </recommendedName>
</protein>
<dbReference type="NCBIfam" id="TIGR00336">
    <property type="entry name" value="pyrE"/>
    <property type="match status" value="1"/>
</dbReference>
<dbReference type="SUPFAM" id="SSF53271">
    <property type="entry name" value="PRTase-like"/>
    <property type="match status" value="1"/>
</dbReference>
<comment type="similarity">
    <text evidence="6">Belongs to the purine/pyrimidine phosphoribosyltransferase family. PyrE subfamily.</text>
</comment>
<dbReference type="PANTHER" id="PTHR19278:SF9">
    <property type="entry name" value="URIDINE 5'-MONOPHOSPHATE SYNTHASE"/>
    <property type="match status" value="1"/>
</dbReference>
<keyword evidence="6" id="KW-0460">Magnesium</keyword>
<accession>A0ABX5UDT5</accession>
<feature type="domain" description="Phosphoribosyltransferase" evidence="7">
    <location>
        <begin position="50"/>
        <end position="153"/>
    </location>
</feature>
<comment type="subunit">
    <text evidence="6">Homodimer.</text>
</comment>
<sequence>MNMKNIITELIKIKAISINITELYTWASGIKAPIYIDNRLTMGYPHLRWAIAESFAELIRTNLGQDRIDNIFGTATAGIPHAALLGHLLQLPFGYVRSSKKDHGKQNQIEGVYEKGQKVVVIEDLISTGGSVIEVVKTLQAAGMEVIAVLAIFSYQLKKACDAFNTLEIPFYSLTNFNSLVTTEGLLSKAEQQILKEFHHQLE</sequence>
<name>A0ABX5UDT5_SPIME</name>
<keyword evidence="4 6" id="KW-0808">Transferase</keyword>
<dbReference type="HAMAP" id="MF_01208">
    <property type="entry name" value="PyrE"/>
    <property type="match status" value="1"/>
</dbReference>
<dbReference type="GO" id="GO:0016757">
    <property type="term" value="F:glycosyltransferase activity"/>
    <property type="evidence" value="ECO:0007669"/>
    <property type="project" value="UniProtKB-KW"/>
</dbReference>
<keyword evidence="5 6" id="KW-0665">Pyrimidine biosynthesis</keyword>
<organism evidence="8 9">
    <name type="scientific">Spiroplasma melliferum</name>
    <dbReference type="NCBI Taxonomy" id="2134"/>
    <lineage>
        <taxon>Bacteria</taxon>
        <taxon>Bacillati</taxon>
        <taxon>Mycoplasmatota</taxon>
        <taxon>Mollicutes</taxon>
        <taxon>Entomoplasmatales</taxon>
        <taxon>Spiroplasmataceae</taxon>
        <taxon>Spiroplasma</taxon>
    </lineage>
</organism>
<feature type="binding site" evidence="6">
    <location>
        <position position="101"/>
    </location>
    <ligand>
        <name>5-phospho-alpha-D-ribose 1-diphosphate</name>
        <dbReference type="ChEBI" id="CHEBI:58017"/>
        <note>ligand shared between dimeric partners</note>
    </ligand>
</feature>
<feature type="binding site" evidence="6">
    <location>
        <position position="127"/>
    </location>
    <ligand>
        <name>orotate</name>
        <dbReference type="ChEBI" id="CHEBI:30839"/>
    </ligand>
</feature>
<evidence type="ECO:0000256" key="2">
    <source>
        <dbReference type="ARBA" id="ARBA00011971"/>
    </source>
</evidence>
<dbReference type="Pfam" id="PF00156">
    <property type="entry name" value="Pribosyltran"/>
    <property type="match status" value="1"/>
</dbReference>
<comment type="catalytic activity">
    <reaction evidence="6">
        <text>orotidine 5'-phosphate + diphosphate = orotate + 5-phospho-alpha-D-ribose 1-diphosphate</text>
        <dbReference type="Rhea" id="RHEA:10380"/>
        <dbReference type="ChEBI" id="CHEBI:30839"/>
        <dbReference type="ChEBI" id="CHEBI:33019"/>
        <dbReference type="ChEBI" id="CHEBI:57538"/>
        <dbReference type="ChEBI" id="CHEBI:58017"/>
        <dbReference type="EC" id="2.4.2.10"/>
    </reaction>
</comment>
<comment type="cofactor">
    <cofactor evidence="6">
        <name>Mg(2+)</name>
        <dbReference type="ChEBI" id="CHEBI:18420"/>
    </cofactor>
</comment>
<evidence type="ECO:0000256" key="1">
    <source>
        <dbReference type="ARBA" id="ARBA00004889"/>
    </source>
</evidence>
<gene>
    <name evidence="6" type="primary">pyrE</name>
    <name evidence="8" type="ORF">SRED_002554</name>
</gene>
<evidence type="ECO:0000256" key="5">
    <source>
        <dbReference type="ARBA" id="ARBA00022975"/>
    </source>
</evidence>
<dbReference type="Gene3D" id="3.40.50.2020">
    <property type="match status" value="1"/>
</dbReference>
<feature type="binding site" description="in other chain" evidence="6">
    <location>
        <begin position="123"/>
        <end position="131"/>
    </location>
    <ligand>
        <name>5-phospho-alpha-D-ribose 1-diphosphate</name>
        <dbReference type="ChEBI" id="CHEBI:58017"/>
        <note>ligand shared between dimeric partners</note>
    </ligand>
</feature>
<dbReference type="InterPro" id="IPR004467">
    <property type="entry name" value="Or_phspho_trans_dom"/>
</dbReference>
<dbReference type="EC" id="2.4.2.10" evidence="2 6"/>
<evidence type="ECO:0000256" key="6">
    <source>
        <dbReference type="HAMAP-Rule" id="MF_01208"/>
    </source>
</evidence>
<evidence type="ECO:0000313" key="8">
    <source>
        <dbReference type="EMBL" id="QCO24072.1"/>
    </source>
</evidence>
<dbReference type="EMBL" id="CP029202">
    <property type="protein sequence ID" value="QCO24072.1"/>
    <property type="molecule type" value="Genomic_DNA"/>
</dbReference>
<evidence type="ECO:0000256" key="4">
    <source>
        <dbReference type="ARBA" id="ARBA00022679"/>
    </source>
</evidence>
<keyword evidence="9" id="KW-1185">Reference proteome</keyword>
<dbReference type="InterPro" id="IPR023031">
    <property type="entry name" value="OPRT"/>
</dbReference>
<dbReference type="InterPro" id="IPR029057">
    <property type="entry name" value="PRTase-like"/>
</dbReference>
<dbReference type="InterPro" id="IPR000836">
    <property type="entry name" value="PRTase_dom"/>
</dbReference>